<keyword evidence="2" id="KW-0732">Signal</keyword>
<feature type="compositionally biased region" description="Polar residues" evidence="1">
    <location>
        <begin position="45"/>
        <end position="58"/>
    </location>
</feature>
<sequence length="75" mass="7990">MKFSLAFLCLVALTVISAQEAPPSPTPIPRKVPVSSRVSDRTVEHTGSPSTAEGSAATSILREEVDQEEPLKTNI</sequence>
<dbReference type="EMBL" id="JASJQH010007601">
    <property type="protein sequence ID" value="KAK9703938.1"/>
    <property type="molecule type" value="Genomic_DNA"/>
</dbReference>
<keyword evidence="4" id="KW-1185">Reference proteome</keyword>
<feature type="signal peptide" evidence="2">
    <location>
        <begin position="1"/>
        <end position="18"/>
    </location>
</feature>
<accession>A0ABR2VVC6</accession>
<protein>
    <submittedName>
        <fullName evidence="3">Uncharacterized protein</fullName>
    </submittedName>
</protein>
<name>A0ABR2VVC6_9FUNG</name>
<feature type="chain" id="PRO_5046345323" evidence="2">
    <location>
        <begin position="19"/>
        <end position="75"/>
    </location>
</feature>
<feature type="region of interest" description="Disordered" evidence="1">
    <location>
        <begin position="20"/>
        <end position="75"/>
    </location>
</feature>
<proteinExistence type="predicted"/>
<gene>
    <name evidence="3" type="ORF">K7432_010487</name>
</gene>
<evidence type="ECO:0000313" key="3">
    <source>
        <dbReference type="EMBL" id="KAK9703938.1"/>
    </source>
</evidence>
<evidence type="ECO:0000256" key="1">
    <source>
        <dbReference type="SAM" id="MobiDB-lite"/>
    </source>
</evidence>
<evidence type="ECO:0000256" key="2">
    <source>
        <dbReference type="SAM" id="SignalP"/>
    </source>
</evidence>
<reference evidence="3 4" key="1">
    <citation type="submission" date="2023-04" db="EMBL/GenBank/DDBJ databases">
        <title>Genome of Basidiobolus ranarum AG-B5.</title>
        <authorList>
            <person name="Stajich J.E."/>
            <person name="Carter-House D."/>
            <person name="Gryganskyi A."/>
        </authorList>
    </citation>
    <scope>NUCLEOTIDE SEQUENCE [LARGE SCALE GENOMIC DNA]</scope>
    <source>
        <strain evidence="3 4">AG-B5</strain>
    </source>
</reference>
<evidence type="ECO:0000313" key="4">
    <source>
        <dbReference type="Proteomes" id="UP001479436"/>
    </source>
</evidence>
<dbReference type="Proteomes" id="UP001479436">
    <property type="component" value="Unassembled WGS sequence"/>
</dbReference>
<comment type="caution">
    <text evidence="3">The sequence shown here is derived from an EMBL/GenBank/DDBJ whole genome shotgun (WGS) entry which is preliminary data.</text>
</comment>
<organism evidence="3 4">
    <name type="scientific">Basidiobolus ranarum</name>
    <dbReference type="NCBI Taxonomy" id="34480"/>
    <lineage>
        <taxon>Eukaryota</taxon>
        <taxon>Fungi</taxon>
        <taxon>Fungi incertae sedis</taxon>
        <taxon>Zoopagomycota</taxon>
        <taxon>Entomophthoromycotina</taxon>
        <taxon>Basidiobolomycetes</taxon>
        <taxon>Basidiobolales</taxon>
        <taxon>Basidiobolaceae</taxon>
        <taxon>Basidiobolus</taxon>
    </lineage>
</organism>